<sequence>MRRLFLLAIYLMCQCVLASATAADGKLIGTAGLMQVEGAGGGGIVPWATLAGYDSREQISLNAMFSQVSVDDYRLRAMGASVSLYDRVELSVAKQRFDINGTDVNIQQDIYGAKVRLSSDAVYGRWPQISIGWQHKRLRDGAIARTLGADNSSHGNDFYLAATKVHLGALAGYNAVWNVTVRASKANQTGLLGFGSASDNHYKALLEASAGILLSRHVVIGAEYRQKPNNLGLGEQAWKDIFISYIPSKRVNFTLAWVDLGSIAGAPEQTGVYFSISGGLL</sequence>
<evidence type="ECO:0000313" key="3">
    <source>
        <dbReference type="Proteomes" id="UP001595897"/>
    </source>
</evidence>
<feature type="chain" id="PRO_5045417199" evidence="1">
    <location>
        <begin position="23"/>
        <end position="281"/>
    </location>
</feature>
<evidence type="ECO:0000313" key="2">
    <source>
        <dbReference type="EMBL" id="MFC4701950.1"/>
    </source>
</evidence>
<dbReference type="RefSeq" id="WP_382410907.1">
    <property type="nucleotide sequence ID" value="NZ_JBHSGU010000029.1"/>
</dbReference>
<proteinExistence type="predicted"/>
<dbReference type="Proteomes" id="UP001595897">
    <property type="component" value="Unassembled WGS sequence"/>
</dbReference>
<evidence type="ECO:0000256" key="1">
    <source>
        <dbReference type="SAM" id="SignalP"/>
    </source>
</evidence>
<dbReference type="Pfam" id="PF11231">
    <property type="entry name" value="DUF3034"/>
    <property type="match status" value="1"/>
</dbReference>
<dbReference type="InterPro" id="IPR021393">
    <property type="entry name" value="DUF3034"/>
</dbReference>
<name>A0ABV9M224_9ALTE</name>
<dbReference type="EMBL" id="JBHSGU010000029">
    <property type="protein sequence ID" value="MFC4701950.1"/>
    <property type="molecule type" value="Genomic_DNA"/>
</dbReference>
<protein>
    <submittedName>
        <fullName evidence="2">DUF3034 family protein</fullName>
    </submittedName>
</protein>
<comment type="caution">
    <text evidence="2">The sequence shown here is derived from an EMBL/GenBank/DDBJ whole genome shotgun (WGS) entry which is preliminary data.</text>
</comment>
<keyword evidence="3" id="KW-1185">Reference proteome</keyword>
<organism evidence="2 3">
    <name type="scientific">Glaciecola siphonariae</name>
    <dbReference type="NCBI Taxonomy" id="521012"/>
    <lineage>
        <taxon>Bacteria</taxon>
        <taxon>Pseudomonadati</taxon>
        <taxon>Pseudomonadota</taxon>
        <taxon>Gammaproteobacteria</taxon>
        <taxon>Alteromonadales</taxon>
        <taxon>Alteromonadaceae</taxon>
        <taxon>Glaciecola</taxon>
    </lineage>
</organism>
<feature type="signal peptide" evidence="1">
    <location>
        <begin position="1"/>
        <end position="22"/>
    </location>
</feature>
<reference evidence="3" key="1">
    <citation type="journal article" date="2019" name="Int. J. Syst. Evol. Microbiol.">
        <title>The Global Catalogue of Microorganisms (GCM) 10K type strain sequencing project: providing services to taxonomists for standard genome sequencing and annotation.</title>
        <authorList>
            <consortium name="The Broad Institute Genomics Platform"/>
            <consortium name="The Broad Institute Genome Sequencing Center for Infectious Disease"/>
            <person name="Wu L."/>
            <person name="Ma J."/>
        </authorList>
    </citation>
    <scope>NUCLEOTIDE SEQUENCE [LARGE SCALE GENOMIC DNA]</scope>
    <source>
        <strain evidence="3">KACC 12507</strain>
    </source>
</reference>
<accession>A0ABV9M224</accession>
<keyword evidence="1" id="KW-0732">Signal</keyword>
<gene>
    <name evidence="2" type="ORF">ACFO4O_17530</name>
</gene>